<dbReference type="Pfam" id="PF12973">
    <property type="entry name" value="Cupin_7"/>
    <property type="match status" value="1"/>
</dbReference>
<gene>
    <name evidence="2" type="ORF">CKO45_00150</name>
</gene>
<evidence type="ECO:0000259" key="1">
    <source>
        <dbReference type="Pfam" id="PF12973"/>
    </source>
</evidence>
<dbReference type="Gene3D" id="2.60.120.10">
    <property type="entry name" value="Jelly Rolls"/>
    <property type="match status" value="2"/>
</dbReference>
<dbReference type="InterPro" id="IPR014710">
    <property type="entry name" value="RmlC-like_jellyroll"/>
</dbReference>
<reference evidence="2 3" key="1">
    <citation type="journal article" date="2020" name="Microorganisms">
        <title>Osmotic Adaptation and Compatible Solute Biosynthesis of Phototrophic Bacteria as Revealed from Genome Analyses.</title>
        <authorList>
            <person name="Imhoff J.F."/>
            <person name="Rahn T."/>
            <person name="Kunzel S."/>
            <person name="Keller A."/>
            <person name="Neulinger S.C."/>
        </authorList>
    </citation>
    <scope>NUCLEOTIDE SEQUENCE [LARGE SCALE GENOMIC DNA]</scope>
    <source>
        <strain evidence="2 3">DSM 15382</strain>
    </source>
</reference>
<organism evidence="2 3">
    <name type="scientific">Paracraurococcus ruber</name>
    <dbReference type="NCBI Taxonomy" id="77675"/>
    <lineage>
        <taxon>Bacteria</taxon>
        <taxon>Pseudomonadati</taxon>
        <taxon>Pseudomonadota</taxon>
        <taxon>Alphaproteobacteria</taxon>
        <taxon>Acetobacterales</taxon>
        <taxon>Roseomonadaceae</taxon>
        <taxon>Paracraurococcus</taxon>
    </lineage>
</organism>
<proteinExistence type="predicted"/>
<protein>
    <recommendedName>
        <fullName evidence="1">ChrR-like cupin domain-containing protein</fullName>
    </recommendedName>
</protein>
<keyword evidence="3" id="KW-1185">Reference proteome</keyword>
<name>A0ABS1CQD9_9PROT</name>
<dbReference type="SUPFAM" id="SSF51182">
    <property type="entry name" value="RmlC-like cupins"/>
    <property type="match status" value="2"/>
</dbReference>
<dbReference type="EMBL" id="NRSG01000001">
    <property type="protein sequence ID" value="MBK1656639.1"/>
    <property type="molecule type" value="Genomic_DNA"/>
</dbReference>
<evidence type="ECO:0000313" key="3">
    <source>
        <dbReference type="Proteomes" id="UP000697995"/>
    </source>
</evidence>
<dbReference type="InterPro" id="IPR011051">
    <property type="entry name" value="RmlC_Cupin_sf"/>
</dbReference>
<accession>A0ABS1CQD9</accession>
<comment type="caution">
    <text evidence="2">The sequence shown here is derived from an EMBL/GenBank/DDBJ whole genome shotgun (WGS) entry which is preliminary data.</text>
</comment>
<feature type="domain" description="ChrR-like cupin" evidence="1">
    <location>
        <begin position="18"/>
        <end position="107"/>
    </location>
</feature>
<dbReference type="RefSeq" id="WP_133218048.1">
    <property type="nucleotide sequence ID" value="NZ_NRSG01000001.1"/>
</dbReference>
<sequence length="263" mass="28349">MTAQLAVRRQPGGVYAYDMLAAPWTPAGRPGLHQKAVRANREAGQYLGLIGFDAMTRSGLHQHQAPAYSYFLDGTLHDYDGAARKGEMGINLAGTTHDAVAYDRCVLAARLEGPVLYPPEEGAEGRAHTGAREAHFRNPAPDVPPDINIDIAGLRSLATGIGGLTRRLVFDHRAIGEDRRLVVLNLLPGTAIPAYRTRASIEWFVLGGEVRIGETRAQGGSFVVIEPGTEADIASEFGVRLIAWADGPVDWLDGISRPDPYGF</sequence>
<evidence type="ECO:0000313" key="2">
    <source>
        <dbReference type="EMBL" id="MBK1656639.1"/>
    </source>
</evidence>
<dbReference type="Proteomes" id="UP000697995">
    <property type="component" value="Unassembled WGS sequence"/>
</dbReference>
<dbReference type="InterPro" id="IPR025979">
    <property type="entry name" value="ChrR-like_cupin_dom"/>
</dbReference>